<organism evidence="6 7">
    <name type="scientific">Streptococcus cuniculi</name>
    <dbReference type="NCBI Taxonomy" id="1432788"/>
    <lineage>
        <taxon>Bacteria</taxon>
        <taxon>Bacillati</taxon>
        <taxon>Bacillota</taxon>
        <taxon>Bacilli</taxon>
        <taxon>Lactobacillales</taxon>
        <taxon>Streptococcaceae</taxon>
        <taxon>Streptococcus</taxon>
    </lineage>
</organism>
<evidence type="ECO:0000256" key="4">
    <source>
        <dbReference type="RuleBase" id="RU361277"/>
    </source>
</evidence>
<comment type="cofactor">
    <cofactor evidence="4">
        <name>Zn(2+)</name>
        <dbReference type="ChEBI" id="CHEBI:29105"/>
    </cofactor>
</comment>
<evidence type="ECO:0000313" key="6">
    <source>
        <dbReference type="EMBL" id="OLF47545.1"/>
    </source>
</evidence>
<gene>
    <name evidence="6" type="ORF">BU202_07760</name>
</gene>
<dbReference type="SUPFAM" id="SSF50129">
    <property type="entry name" value="GroES-like"/>
    <property type="match status" value="1"/>
</dbReference>
<dbReference type="InterPro" id="IPR020843">
    <property type="entry name" value="ER"/>
</dbReference>
<dbReference type="EMBL" id="MSJM01000006">
    <property type="protein sequence ID" value="OLF47545.1"/>
    <property type="molecule type" value="Genomic_DNA"/>
</dbReference>
<dbReference type="OrthoDB" id="9770238at2"/>
<dbReference type="InterPro" id="IPR050129">
    <property type="entry name" value="Zn_alcohol_dh"/>
</dbReference>
<dbReference type="GO" id="GO:0016491">
    <property type="term" value="F:oxidoreductase activity"/>
    <property type="evidence" value="ECO:0007669"/>
    <property type="project" value="UniProtKB-KW"/>
</dbReference>
<dbReference type="InterPro" id="IPR036291">
    <property type="entry name" value="NAD(P)-bd_dom_sf"/>
</dbReference>
<comment type="similarity">
    <text evidence="4">Belongs to the zinc-containing alcohol dehydrogenase family.</text>
</comment>
<proteinExistence type="inferred from homology"/>
<keyword evidence="1 4" id="KW-0479">Metal-binding</keyword>
<comment type="caution">
    <text evidence="6">The sequence shown here is derived from an EMBL/GenBank/DDBJ whole genome shotgun (WGS) entry which is preliminary data.</text>
</comment>
<reference evidence="7" key="1">
    <citation type="submission" date="2016-12" db="EMBL/GenBank/DDBJ databases">
        <authorList>
            <person name="Gulvik C.A."/>
        </authorList>
    </citation>
    <scope>NUCLEOTIDE SEQUENCE [LARGE SCALE GENOMIC DNA]</scope>
    <source>
        <strain evidence="7">NED12-00049-6B</strain>
    </source>
</reference>
<dbReference type="Gene3D" id="3.40.50.720">
    <property type="entry name" value="NAD(P)-binding Rossmann-like Domain"/>
    <property type="match status" value="1"/>
</dbReference>
<accession>A0A1Q8E6Y5</accession>
<dbReference type="Proteomes" id="UP000186890">
    <property type="component" value="Unassembled WGS sequence"/>
</dbReference>
<dbReference type="SUPFAM" id="SSF51735">
    <property type="entry name" value="NAD(P)-binding Rossmann-fold domains"/>
    <property type="match status" value="1"/>
</dbReference>
<dbReference type="AlphaFoldDB" id="A0A1Q8E6Y5"/>
<name>A0A1Q8E6Y5_9STRE</name>
<evidence type="ECO:0000256" key="2">
    <source>
        <dbReference type="ARBA" id="ARBA00022833"/>
    </source>
</evidence>
<evidence type="ECO:0000259" key="5">
    <source>
        <dbReference type="SMART" id="SM00829"/>
    </source>
</evidence>
<keyword evidence="3" id="KW-0560">Oxidoreductase</keyword>
<dbReference type="InterPro" id="IPR013149">
    <property type="entry name" value="ADH-like_C"/>
</dbReference>
<keyword evidence="2 4" id="KW-0862">Zinc</keyword>
<evidence type="ECO:0000313" key="7">
    <source>
        <dbReference type="Proteomes" id="UP000186890"/>
    </source>
</evidence>
<dbReference type="SMART" id="SM00829">
    <property type="entry name" value="PKS_ER"/>
    <property type="match status" value="1"/>
</dbReference>
<protein>
    <submittedName>
        <fullName evidence="6">Galactitol-1-phosphate 5-dehydrogenase</fullName>
    </submittedName>
</protein>
<dbReference type="InterPro" id="IPR011032">
    <property type="entry name" value="GroES-like_sf"/>
</dbReference>
<dbReference type="CDD" id="cd08236">
    <property type="entry name" value="sugar_DH"/>
    <property type="match status" value="1"/>
</dbReference>
<evidence type="ECO:0000256" key="1">
    <source>
        <dbReference type="ARBA" id="ARBA00022723"/>
    </source>
</evidence>
<dbReference type="PANTHER" id="PTHR43401">
    <property type="entry name" value="L-THREONINE 3-DEHYDROGENASE"/>
    <property type="match status" value="1"/>
</dbReference>
<dbReference type="Pfam" id="PF08240">
    <property type="entry name" value="ADH_N"/>
    <property type="match status" value="1"/>
</dbReference>
<keyword evidence="7" id="KW-1185">Reference proteome</keyword>
<dbReference type="InterPro" id="IPR013154">
    <property type="entry name" value="ADH-like_N"/>
</dbReference>
<sequence length="350" mass="39257">MKAALLTELNHFEIHEMDKPTPHSHEVLVKVKAAGICGSDIHKMQSEWKYDLPMVMGHEFSGQVEAVGDEVEQVSVGDRVAIVPFLPCNKCIYCREGKYQLCEDYRMIGSHYYGGFEEYVVVPETNVLNIGEKISYEEAAMIEPLAVAAHGVMGLDPQVGDQVAVFGLGTIGILSVQWLRLAGVKRIIGIDIDPNKLEEAKKYGVTDTINPLEESLEEAVATLTNGLGVDIALECAGSKITEEQCLLITRKGGQIGYQGIAYTDVLLRQRAFENIFRREYTVKGFWNSYSAPFPGKEWTHSVEFIEAGKINLKEMISHRFKLDEIQKAFNLTVNREESYNKVMIFPEEDQ</sequence>
<dbReference type="PROSITE" id="PS00059">
    <property type="entry name" value="ADH_ZINC"/>
    <property type="match status" value="1"/>
</dbReference>
<dbReference type="Gene3D" id="3.90.180.10">
    <property type="entry name" value="Medium-chain alcohol dehydrogenases, catalytic domain"/>
    <property type="match status" value="1"/>
</dbReference>
<dbReference type="Pfam" id="PF00107">
    <property type="entry name" value="ADH_zinc_N"/>
    <property type="match status" value="1"/>
</dbReference>
<dbReference type="PANTHER" id="PTHR43401:SF2">
    <property type="entry name" value="L-THREONINE 3-DEHYDROGENASE"/>
    <property type="match status" value="1"/>
</dbReference>
<dbReference type="GO" id="GO:0008270">
    <property type="term" value="F:zinc ion binding"/>
    <property type="evidence" value="ECO:0007669"/>
    <property type="project" value="InterPro"/>
</dbReference>
<dbReference type="InterPro" id="IPR002328">
    <property type="entry name" value="ADH_Zn_CS"/>
</dbReference>
<evidence type="ECO:0000256" key="3">
    <source>
        <dbReference type="ARBA" id="ARBA00023002"/>
    </source>
</evidence>
<feature type="domain" description="Enoyl reductase (ER)" evidence="5">
    <location>
        <begin position="7"/>
        <end position="344"/>
    </location>
</feature>
<dbReference type="RefSeq" id="WP_075105221.1">
    <property type="nucleotide sequence ID" value="NZ_MSJM01000006.1"/>
</dbReference>